<dbReference type="InterPro" id="IPR017871">
    <property type="entry name" value="ABC_transporter-like_CS"/>
</dbReference>
<dbReference type="InterPro" id="IPR003593">
    <property type="entry name" value="AAA+_ATPase"/>
</dbReference>
<sequence>MVNKIEVKNLNVFFEGVHAVKNLSLEVKEHDILGIIGPSNSGKTSFLKALNRLNELYPNSRTSGEILLDGVRIKEIDKHSVRKRVGIVFALPLPFPLSIFDNIAYGPRMHGIKNRARLSEIVEKSLKAAAIWDEVKDRLQTNAFKLSGGQQQRLCIARTLAVEPEVILYDEPCSGLDPISTLKVEEAMQELKKNYTQILVTNNVKQSARVSNRTAFFLMGEMIEIGETKQVFTVPKDKRTEDYITGRFG</sequence>
<protein>
    <submittedName>
        <fullName evidence="5">Phosphate ABC transporter ATP-binding protein</fullName>
    </submittedName>
</protein>
<evidence type="ECO:0000256" key="1">
    <source>
        <dbReference type="ARBA" id="ARBA00022448"/>
    </source>
</evidence>
<dbReference type="GO" id="GO:0016887">
    <property type="term" value="F:ATP hydrolysis activity"/>
    <property type="evidence" value="ECO:0007669"/>
    <property type="project" value="InterPro"/>
</dbReference>
<evidence type="ECO:0000313" key="6">
    <source>
        <dbReference type="Proteomes" id="UP000178724"/>
    </source>
</evidence>
<evidence type="ECO:0000313" key="5">
    <source>
        <dbReference type="EMBL" id="OGB89824.1"/>
    </source>
</evidence>
<evidence type="ECO:0000259" key="4">
    <source>
        <dbReference type="PROSITE" id="PS50893"/>
    </source>
</evidence>
<dbReference type="Pfam" id="PF00005">
    <property type="entry name" value="ABC_tran"/>
    <property type="match status" value="1"/>
</dbReference>
<dbReference type="GO" id="GO:0005315">
    <property type="term" value="F:phosphate transmembrane transporter activity"/>
    <property type="evidence" value="ECO:0007669"/>
    <property type="project" value="InterPro"/>
</dbReference>
<dbReference type="NCBIfam" id="TIGR00972">
    <property type="entry name" value="3a0107s01c2"/>
    <property type="match status" value="1"/>
</dbReference>
<dbReference type="GO" id="GO:0016020">
    <property type="term" value="C:membrane"/>
    <property type="evidence" value="ECO:0007669"/>
    <property type="project" value="InterPro"/>
</dbReference>
<feature type="domain" description="ABC transporter" evidence="4">
    <location>
        <begin position="5"/>
        <end position="244"/>
    </location>
</feature>
<gene>
    <name evidence="5" type="ORF">A2625_05170</name>
</gene>
<comment type="caution">
    <text evidence="5">The sequence shown here is derived from an EMBL/GenBank/DDBJ whole genome shotgun (WGS) entry which is preliminary data.</text>
</comment>
<dbReference type="InterPro" id="IPR003439">
    <property type="entry name" value="ABC_transporter-like_ATP-bd"/>
</dbReference>
<dbReference type="PANTHER" id="PTHR43423">
    <property type="entry name" value="ABC TRANSPORTER I FAMILY MEMBER 17"/>
    <property type="match status" value="1"/>
</dbReference>
<proteinExistence type="predicted"/>
<dbReference type="SUPFAM" id="SSF52540">
    <property type="entry name" value="P-loop containing nucleoside triphosphate hydrolases"/>
    <property type="match status" value="1"/>
</dbReference>
<dbReference type="Proteomes" id="UP000178724">
    <property type="component" value="Unassembled WGS sequence"/>
</dbReference>
<dbReference type="GO" id="GO:0035435">
    <property type="term" value="P:phosphate ion transmembrane transport"/>
    <property type="evidence" value="ECO:0007669"/>
    <property type="project" value="InterPro"/>
</dbReference>
<dbReference type="AlphaFoldDB" id="A0A1F4Q1M6"/>
<reference evidence="5 6" key="1">
    <citation type="journal article" date="2016" name="Nat. Commun.">
        <title>Thousands of microbial genomes shed light on interconnected biogeochemical processes in an aquifer system.</title>
        <authorList>
            <person name="Anantharaman K."/>
            <person name="Brown C.T."/>
            <person name="Hug L.A."/>
            <person name="Sharon I."/>
            <person name="Castelle C.J."/>
            <person name="Probst A.J."/>
            <person name="Thomas B.C."/>
            <person name="Singh A."/>
            <person name="Wilkins M.J."/>
            <person name="Karaoz U."/>
            <person name="Brodie E.L."/>
            <person name="Williams K.H."/>
            <person name="Hubbard S.S."/>
            <person name="Banfield J.F."/>
        </authorList>
    </citation>
    <scope>NUCLEOTIDE SEQUENCE [LARGE SCALE GENOMIC DNA]</scope>
</reference>
<dbReference type="GO" id="GO:0005524">
    <property type="term" value="F:ATP binding"/>
    <property type="evidence" value="ECO:0007669"/>
    <property type="project" value="UniProtKB-KW"/>
</dbReference>
<organism evidence="5 6">
    <name type="scientific">candidate division WOR-1 bacterium RIFCSPHIGHO2_01_FULL_53_15</name>
    <dbReference type="NCBI Taxonomy" id="1802564"/>
    <lineage>
        <taxon>Bacteria</taxon>
        <taxon>Bacillati</taxon>
        <taxon>Saganbacteria</taxon>
    </lineage>
</organism>
<keyword evidence="3 5" id="KW-0067">ATP-binding</keyword>
<dbReference type="PANTHER" id="PTHR43423:SF1">
    <property type="entry name" value="ABC TRANSPORTER I FAMILY MEMBER 17"/>
    <property type="match status" value="1"/>
</dbReference>
<keyword evidence="1" id="KW-0813">Transport</keyword>
<keyword evidence="2" id="KW-0547">Nucleotide-binding</keyword>
<dbReference type="Gene3D" id="3.40.50.300">
    <property type="entry name" value="P-loop containing nucleotide triphosphate hydrolases"/>
    <property type="match status" value="1"/>
</dbReference>
<dbReference type="InterPro" id="IPR027417">
    <property type="entry name" value="P-loop_NTPase"/>
</dbReference>
<evidence type="ECO:0000256" key="2">
    <source>
        <dbReference type="ARBA" id="ARBA00022741"/>
    </source>
</evidence>
<accession>A0A1F4Q1M6</accession>
<dbReference type="EMBL" id="METM01000020">
    <property type="protein sequence ID" value="OGB89824.1"/>
    <property type="molecule type" value="Genomic_DNA"/>
</dbReference>
<dbReference type="CDD" id="cd03260">
    <property type="entry name" value="ABC_PstB_phosphate_transporter"/>
    <property type="match status" value="1"/>
</dbReference>
<evidence type="ECO:0000256" key="3">
    <source>
        <dbReference type="ARBA" id="ARBA00022840"/>
    </source>
</evidence>
<name>A0A1F4Q1M6_UNCSA</name>
<dbReference type="InterPro" id="IPR005670">
    <property type="entry name" value="PstB-like"/>
</dbReference>
<dbReference type="PROSITE" id="PS50893">
    <property type="entry name" value="ABC_TRANSPORTER_2"/>
    <property type="match status" value="1"/>
</dbReference>
<dbReference type="PROSITE" id="PS00211">
    <property type="entry name" value="ABC_TRANSPORTER_1"/>
    <property type="match status" value="1"/>
</dbReference>
<dbReference type="SMART" id="SM00382">
    <property type="entry name" value="AAA"/>
    <property type="match status" value="1"/>
</dbReference>